<accession>A0ABZ0SHK3</accession>
<dbReference type="Pfam" id="PF01903">
    <property type="entry name" value="CbiX"/>
    <property type="match status" value="1"/>
</dbReference>
<dbReference type="EMBL" id="CP121472">
    <property type="protein sequence ID" value="WPL19942.1"/>
    <property type="molecule type" value="Genomic_DNA"/>
</dbReference>
<dbReference type="Gene3D" id="3.40.50.1400">
    <property type="match status" value="2"/>
</dbReference>
<proteinExistence type="predicted"/>
<keyword evidence="4" id="KW-1185">Reference proteome</keyword>
<evidence type="ECO:0000313" key="4">
    <source>
        <dbReference type="Proteomes" id="UP001432180"/>
    </source>
</evidence>
<name>A0ABZ0SHK3_9GAMM</name>
<gene>
    <name evidence="3" type="ORF">Thiowin_05097</name>
</gene>
<dbReference type="Proteomes" id="UP001432180">
    <property type="component" value="Chromosome"/>
</dbReference>
<reference evidence="3 4" key="1">
    <citation type="journal article" date="2023" name="Microorganisms">
        <title>Thiorhodovibrio frisius and Trv. litoralis spp. nov., Two Novel Members from a Clade of Fastidious Purple Sulfur Bacteria That Exhibit Unique Red-Shifted Light-Harvesting Capabilities.</title>
        <authorList>
            <person name="Methner A."/>
            <person name="Kuzyk S.B."/>
            <person name="Petersen J."/>
            <person name="Bauer S."/>
            <person name="Brinkmann H."/>
            <person name="Sichau K."/>
            <person name="Wanner G."/>
            <person name="Wolf J."/>
            <person name="Neumann-Schaal M."/>
            <person name="Henke P."/>
            <person name="Tank M."/>
            <person name="Sproer C."/>
            <person name="Bunk B."/>
            <person name="Overmann J."/>
        </authorList>
    </citation>
    <scope>NUCLEOTIDE SEQUENCE [LARGE SCALE GENOMIC DNA]</scope>
    <source>
        <strain evidence="3 4">DSM 6702</strain>
    </source>
</reference>
<evidence type="ECO:0008006" key="5">
    <source>
        <dbReference type="Google" id="ProtNLM"/>
    </source>
</evidence>
<evidence type="ECO:0000313" key="3">
    <source>
        <dbReference type="EMBL" id="WPL19942.1"/>
    </source>
</evidence>
<dbReference type="InterPro" id="IPR050963">
    <property type="entry name" value="Sirohydro_Cobaltochel/CbiX"/>
</dbReference>
<evidence type="ECO:0000256" key="1">
    <source>
        <dbReference type="ARBA" id="ARBA00022723"/>
    </source>
</evidence>
<dbReference type="PANTHER" id="PTHR33542">
    <property type="entry name" value="SIROHYDROCHLORIN FERROCHELATASE, CHLOROPLASTIC"/>
    <property type="match status" value="1"/>
</dbReference>
<dbReference type="InterPro" id="IPR002762">
    <property type="entry name" value="CbiX-like"/>
</dbReference>
<keyword evidence="1" id="KW-0479">Metal-binding</keyword>
<sequence length="282" mass="31202">MPMPNILLVDNGSKRADATLSLRELATRLQARAADPVEPVSLLHSDAIPPHQLNDQPARTLAPYLRRQLESGQRDFLIVPLFFGASRALTSFIPETAAALRRDFDDFRLRIAPPLCPLPRGEPRLVEILVDNLAQCRLQASRSPEHVFLVDHGSPIARVTAVRNWLAKQLVRRLGDRVGLTEAAMERRPGREYDFNGPLLSDALATHARAHPRARVAVAMQFLAAGRHAGPDGDVVTICRDIEARHPGFSISLSPLMSTHPLLIDILIDRMHAEHRDGNDSA</sequence>
<dbReference type="PANTHER" id="PTHR33542:SF3">
    <property type="entry name" value="SIROHYDROCHLORIN FERROCHELATASE, CHLOROPLASTIC"/>
    <property type="match status" value="1"/>
</dbReference>
<keyword evidence="2" id="KW-0456">Lyase</keyword>
<dbReference type="SUPFAM" id="SSF53800">
    <property type="entry name" value="Chelatase"/>
    <property type="match status" value="1"/>
</dbReference>
<organism evidence="3 4">
    <name type="scientific">Thiorhodovibrio winogradskyi</name>
    <dbReference type="NCBI Taxonomy" id="77007"/>
    <lineage>
        <taxon>Bacteria</taxon>
        <taxon>Pseudomonadati</taxon>
        <taxon>Pseudomonadota</taxon>
        <taxon>Gammaproteobacteria</taxon>
        <taxon>Chromatiales</taxon>
        <taxon>Chromatiaceae</taxon>
        <taxon>Thiorhodovibrio</taxon>
    </lineage>
</organism>
<evidence type="ECO:0000256" key="2">
    <source>
        <dbReference type="ARBA" id="ARBA00023239"/>
    </source>
</evidence>
<protein>
    <recommendedName>
        <fullName evidence="5">Cobalamin biosynthesis protein CbiX</fullName>
    </recommendedName>
</protein>